<keyword evidence="1" id="KW-0802">TPR repeat</keyword>
<name>A0A1I6ED98_9RHOB</name>
<evidence type="ECO:0000313" key="3">
    <source>
        <dbReference type="Proteomes" id="UP000199302"/>
    </source>
</evidence>
<dbReference type="Gene3D" id="1.25.40.10">
    <property type="entry name" value="Tetratricopeptide repeat domain"/>
    <property type="match status" value="1"/>
</dbReference>
<dbReference type="SUPFAM" id="SSF53474">
    <property type="entry name" value="alpha/beta-Hydrolases"/>
    <property type="match status" value="1"/>
</dbReference>
<evidence type="ECO:0000256" key="1">
    <source>
        <dbReference type="PROSITE-ProRule" id="PRU00339"/>
    </source>
</evidence>
<dbReference type="InterPro" id="IPR029058">
    <property type="entry name" value="AB_hydrolase_fold"/>
</dbReference>
<dbReference type="STRING" id="871652.SAMN04515673_11026"/>
<keyword evidence="3" id="KW-1185">Reference proteome</keyword>
<proteinExistence type="predicted"/>
<dbReference type="Pfam" id="PF13181">
    <property type="entry name" value="TPR_8"/>
    <property type="match status" value="1"/>
</dbReference>
<organism evidence="2 3">
    <name type="scientific">Poseidonocella sedimentorum</name>
    <dbReference type="NCBI Taxonomy" id="871652"/>
    <lineage>
        <taxon>Bacteria</taxon>
        <taxon>Pseudomonadati</taxon>
        <taxon>Pseudomonadota</taxon>
        <taxon>Alphaproteobacteria</taxon>
        <taxon>Rhodobacterales</taxon>
        <taxon>Roseobacteraceae</taxon>
        <taxon>Poseidonocella</taxon>
    </lineage>
</organism>
<dbReference type="InterPro" id="IPR019734">
    <property type="entry name" value="TPR_rpt"/>
</dbReference>
<dbReference type="SUPFAM" id="SSF48452">
    <property type="entry name" value="TPR-like"/>
    <property type="match status" value="1"/>
</dbReference>
<dbReference type="SMART" id="SM00028">
    <property type="entry name" value="TPR"/>
    <property type="match status" value="3"/>
</dbReference>
<accession>A0A1I6ED98</accession>
<dbReference type="PANTHER" id="PTHR44998">
    <property type="match status" value="1"/>
</dbReference>
<dbReference type="PROSITE" id="PS50005">
    <property type="entry name" value="TPR"/>
    <property type="match status" value="2"/>
</dbReference>
<sequence length="385" mass="42639">MDETFLVKPADKPSDRVAIAFSSLNANGFSFYNMFEKYSDSLHRIYIRDPYDQWYDRGISETVTDWTGVSQLVQKAVADLGASQSLTFGASMGGYAAIRMAREMDASACLAMSPQTLLDRRLPHTPREPVSDANRDLAMMLGSWRPSNATVFFGAADFVDIYNVLRVPWQGANLLPVADQDHLVSQFLLTKKIMLSLVQSFAETGTVPARARLEMRGVSLDTRCFDTVQSALITRVVEGYYLDAPWDVLTQLNALKALGSWADGYQIEGRIRSKLGEHDAAVAAAKEAVRLAPKSVTISDAFADILDRAGQTDAAISAYRRSLSLRKKHYGALCRLGELLWTSGETDEALDMLRQAVEIRPRLERAFTIASRLGIDRTRFTAAST</sequence>
<feature type="repeat" description="TPR" evidence="1">
    <location>
        <begin position="330"/>
        <end position="363"/>
    </location>
</feature>
<protein>
    <submittedName>
        <fullName evidence="2">Tetratricopeptide repeat-containing protein</fullName>
    </submittedName>
</protein>
<dbReference type="Proteomes" id="UP000199302">
    <property type="component" value="Unassembled WGS sequence"/>
</dbReference>
<dbReference type="PANTHER" id="PTHR44998:SF1">
    <property type="entry name" value="UDP-N-ACETYLGLUCOSAMINE--PEPTIDE N-ACETYLGLUCOSAMINYLTRANSFERASE 110 KDA SUBUNIT"/>
    <property type="match status" value="1"/>
</dbReference>
<gene>
    <name evidence="2" type="ORF">SAMN04515673_11026</name>
</gene>
<evidence type="ECO:0000313" key="2">
    <source>
        <dbReference type="EMBL" id="SFR15637.1"/>
    </source>
</evidence>
<dbReference type="EMBL" id="FOYI01000010">
    <property type="protein sequence ID" value="SFR15637.1"/>
    <property type="molecule type" value="Genomic_DNA"/>
</dbReference>
<dbReference type="AlphaFoldDB" id="A0A1I6ED98"/>
<dbReference type="InterPro" id="IPR011990">
    <property type="entry name" value="TPR-like_helical_dom_sf"/>
</dbReference>
<dbReference type="RefSeq" id="WP_092081682.1">
    <property type="nucleotide sequence ID" value="NZ_FOYI01000010.1"/>
</dbReference>
<feature type="repeat" description="TPR" evidence="1">
    <location>
        <begin position="262"/>
        <end position="295"/>
    </location>
</feature>
<reference evidence="2 3" key="1">
    <citation type="submission" date="2016-10" db="EMBL/GenBank/DDBJ databases">
        <authorList>
            <person name="de Groot N.N."/>
        </authorList>
    </citation>
    <scope>NUCLEOTIDE SEQUENCE [LARGE SCALE GENOMIC DNA]</scope>
    <source>
        <strain evidence="3">KMM 9023,NRIC 0796,JCM 17311,KCTC 23692</strain>
    </source>
</reference>
<dbReference type="Pfam" id="PF13432">
    <property type="entry name" value="TPR_16"/>
    <property type="match status" value="1"/>
</dbReference>
<dbReference type="OrthoDB" id="7841171at2"/>